<organism evidence="1 2">
    <name type="scientific">Lasius platythorax</name>
    <dbReference type="NCBI Taxonomy" id="488582"/>
    <lineage>
        <taxon>Eukaryota</taxon>
        <taxon>Metazoa</taxon>
        <taxon>Ecdysozoa</taxon>
        <taxon>Arthropoda</taxon>
        <taxon>Hexapoda</taxon>
        <taxon>Insecta</taxon>
        <taxon>Pterygota</taxon>
        <taxon>Neoptera</taxon>
        <taxon>Endopterygota</taxon>
        <taxon>Hymenoptera</taxon>
        <taxon>Apocrita</taxon>
        <taxon>Aculeata</taxon>
        <taxon>Formicoidea</taxon>
        <taxon>Formicidae</taxon>
        <taxon>Formicinae</taxon>
        <taxon>Lasius</taxon>
        <taxon>Lasius</taxon>
    </lineage>
</organism>
<proteinExistence type="predicted"/>
<keyword evidence="2" id="KW-1185">Reference proteome</keyword>
<evidence type="ECO:0000313" key="1">
    <source>
        <dbReference type="EMBL" id="CAL1680695.1"/>
    </source>
</evidence>
<dbReference type="Proteomes" id="UP001497644">
    <property type="component" value="Chromosome 2"/>
</dbReference>
<gene>
    <name evidence="1" type="ORF">LPLAT_LOCUS6672</name>
</gene>
<protein>
    <submittedName>
        <fullName evidence="1">Uncharacterized protein</fullName>
    </submittedName>
</protein>
<dbReference type="EMBL" id="OZ034825">
    <property type="protein sequence ID" value="CAL1680695.1"/>
    <property type="molecule type" value="Genomic_DNA"/>
</dbReference>
<dbReference type="AlphaFoldDB" id="A0AAV2NK65"/>
<name>A0AAV2NK65_9HYME</name>
<sequence length="79" mass="8610">MAPNESRRHASCGGRNSISRLCRTSMLWGKQLSANAVANETKGLRLFTGLFHGGSACGKCRLHERPTLCEAALPFPRKP</sequence>
<reference evidence="1" key="1">
    <citation type="submission" date="2024-04" db="EMBL/GenBank/DDBJ databases">
        <authorList>
            <consortium name="Molecular Ecology Group"/>
        </authorList>
    </citation>
    <scope>NUCLEOTIDE SEQUENCE</scope>
</reference>
<evidence type="ECO:0000313" key="2">
    <source>
        <dbReference type="Proteomes" id="UP001497644"/>
    </source>
</evidence>
<accession>A0AAV2NK65</accession>